<proteinExistence type="predicted"/>
<evidence type="ECO:0008006" key="2">
    <source>
        <dbReference type="Google" id="ProtNLM"/>
    </source>
</evidence>
<name>A0A383BJM1_9ZZZZ</name>
<dbReference type="AlphaFoldDB" id="A0A383BJM1"/>
<organism evidence="1">
    <name type="scientific">marine metagenome</name>
    <dbReference type="NCBI Taxonomy" id="408172"/>
    <lineage>
        <taxon>unclassified sequences</taxon>
        <taxon>metagenomes</taxon>
        <taxon>ecological metagenomes</taxon>
    </lineage>
</organism>
<sequence>MYGPESLRDTSYAVVRGMFDQATTERLAAICDRVLTQWRRAPRSDNPPAGPQANYMRHVNDPDYHRDHPDDLSFLLDALGSPKLVASIQIALQEDFLFALASLYFNPTGESEDGFWHKDKIGEEANVSKVPETGAGLQIQIALGPTEDLELVPGSHL</sequence>
<protein>
    <recommendedName>
        <fullName evidence="2">Isopenicillin N synthase-like Fe(2+) 2OG dioxygenase domain-containing protein</fullName>
    </recommendedName>
</protein>
<dbReference type="EMBL" id="UINC01200929">
    <property type="protein sequence ID" value="SVE20041.1"/>
    <property type="molecule type" value="Genomic_DNA"/>
</dbReference>
<evidence type="ECO:0000313" key="1">
    <source>
        <dbReference type="EMBL" id="SVE20041.1"/>
    </source>
</evidence>
<accession>A0A383BJM1</accession>
<dbReference type="SUPFAM" id="SSF51197">
    <property type="entry name" value="Clavaminate synthase-like"/>
    <property type="match status" value="1"/>
</dbReference>
<gene>
    <name evidence="1" type="ORF">METZ01_LOCUS472895</name>
</gene>
<reference evidence="1" key="1">
    <citation type="submission" date="2018-05" db="EMBL/GenBank/DDBJ databases">
        <authorList>
            <person name="Lanie J.A."/>
            <person name="Ng W.-L."/>
            <person name="Kazmierczak K.M."/>
            <person name="Andrzejewski T.M."/>
            <person name="Davidsen T.M."/>
            <person name="Wayne K.J."/>
            <person name="Tettelin H."/>
            <person name="Glass J.I."/>
            <person name="Rusch D."/>
            <person name="Podicherti R."/>
            <person name="Tsui H.-C.T."/>
            <person name="Winkler M.E."/>
        </authorList>
    </citation>
    <scope>NUCLEOTIDE SEQUENCE</scope>
</reference>
<feature type="non-terminal residue" evidence="1">
    <location>
        <position position="157"/>
    </location>
</feature>
<dbReference type="Gene3D" id="2.60.120.620">
    <property type="entry name" value="q2cbj1_9rhob like domain"/>
    <property type="match status" value="1"/>
</dbReference>